<feature type="compositionally biased region" description="Polar residues" evidence="1">
    <location>
        <begin position="217"/>
        <end position="227"/>
    </location>
</feature>
<organism evidence="3 4">
    <name type="scientific">Marasmiellus scandens</name>
    <dbReference type="NCBI Taxonomy" id="2682957"/>
    <lineage>
        <taxon>Eukaryota</taxon>
        <taxon>Fungi</taxon>
        <taxon>Dikarya</taxon>
        <taxon>Basidiomycota</taxon>
        <taxon>Agaricomycotina</taxon>
        <taxon>Agaricomycetes</taxon>
        <taxon>Agaricomycetidae</taxon>
        <taxon>Agaricales</taxon>
        <taxon>Marasmiineae</taxon>
        <taxon>Omphalotaceae</taxon>
        <taxon>Marasmiellus</taxon>
    </lineage>
</organism>
<evidence type="ECO:0000256" key="2">
    <source>
        <dbReference type="SAM" id="SignalP"/>
    </source>
</evidence>
<gene>
    <name evidence="3" type="ORF">VKT23_017988</name>
</gene>
<feature type="compositionally biased region" description="Low complexity" evidence="1">
    <location>
        <begin position="154"/>
        <end position="216"/>
    </location>
</feature>
<dbReference type="Proteomes" id="UP001498398">
    <property type="component" value="Unassembled WGS sequence"/>
</dbReference>
<protein>
    <submittedName>
        <fullName evidence="3">Uncharacterized protein</fullName>
    </submittedName>
</protein>
<feature type="signal peptide" evidence="2">
    <location>
        <begin position="1"/>
        <end position="23"/>
    </location>
</feature>
<comment type="caution">
    <text evidence="3">The sequence shown here is derived from an EMBL/GenBank/DDBJ whole genome shotgun (WGS) entry which is preliminary data.</text>
</comment>
<proteinExistence type="predicted"/>
<dbReference type="EMBL" id="JBANRG010000079">
    <property type="protein sequence ID" value="KAK7438377.1"/>
    <property type="molecule type" value="Genomic_DNA"/>
</dbReference>
<keyword evidence="2" id="KW-0732">Signal</keyword>
<evidence type="ECO:0000256" key="1">
    <source>
        <dbReference type="SAM" id="MobiDB-lite"/>
    </source>
</evidence>
<feature type="chain" id="PRO_5046105449" evidence="2">
    <location>
        <begin position="24"/>
        <end position="269"/>
    </location>
</feature>
<keyword evidence="4" id="KW-1185">Reference proteome</keyword>
<sequence>MPRFSWKDSSVLITLAFITGTSARPSPFFETGPMVATPEGKVCKDGEIGIGTRTTDGGTKGVIVANNCNPICSNGPVLSATSTYCTGGFDDDGCSVTCSSAFGSLGQPSEAVTTDKRHWNQCYRPNIAQTCMISTGATIIDWCCIGSDTNSDSSSSADAASSTTSETNAPASSAGSDSTSGSGSNPPSDDGTSEPSNADSNSPPDSSGDASSSNDNTPANSDSTSGTPVDPSANAASDAGGDSTSASGDDSDNSDGDASSVVRKRRVRL</sequence>
<evidence type="ECO:0000313" key="4">
    <source>
        <dbReference type="Proteomes" id="UP001498398"/>
    </source>
</evidence>
<reference evidence="3 4" key="1">
    <citation type="submission" date="2024-01" db="EMBL/GenBank/DDBJ databases">
        <title>A draft genome for the cacao thread blight pathogen Marasmiellus scandens.</title>
        <authorList>
            <person name="Baruah I.K."/>
            <person name="Leung J."/>
            <person name="Bukari Y."/>
            <person name="Amoako-Attah I."/>
            <person name="Meinhardt L.W."/>
            <person name="Bailey B.A."/>
            <person name="Cohen S.P."/>
        </authorList>
    </citation>
    <scope>NUCLEOTIDE SEQUENCE [LARGE SCALE GENOMIC DNA]</scope>
    <source>
        <strain evidence="3 4">GH-19</strain>
    </source>
</reference>
<accession>A0ABR1IQ69</accession>
<name>A0ABR1IQ69_9AGAR</name>
<feature type="region of interest" description="Disordered" evidence="1">
    <location>
        <begin position="154"/>
        <end position="269"/>
    </location>
</feature>
<feature type="compositionally biased region" description="Low complexity" evidence="1">
    <location>
        <begin position="232"/>
        <end position="248"/>
    </location>
</feature>
<evidence type="ECO:0000313" key="3">
    <source>
        <dbReference type="EMBL" id="KAK7438377.1"/>
    </source>
</evidence>